<reference evidence="3 4" key="1">
    <citation type="journal article" date="2016" name="Genome Announc.">
        <title>Draft Genome Sequences of Five Rapidly Growing Mycobacterium Species, M. thermoresistibile, M. fortuitum subsp. acetamidolyticum, M. canariasense, M. brisbanense, and M. novocastrense.</title>
        <authorList>
            <person name="Katahira K."/>
            <person name="Ogura Y."/>
            <person name="Gotoh Y."/>
            <person name="Hayashi T."/>
        </authorList>
    </citation>
    <scope>NUCLEOTIDE SEQUENCE [LARGE SCALE GENOMIC DNA]</scope>
    <source>
        <strain evidence="3 4">JCM6368</strain>
    </source>
</reference>
<dbReference type="AlphaFoldDB" id="A0A100WLA2"/>
<evidence type="ECO:0000313" key="3">
    <source>
        <dbReference type="EMBL" id="GAT00301.1"/>
    </source>
</evidence>
<feature type="region of interest" description="Disordered" evidence="1">
    <location>
        <begin position="65"/>
        <end position="98"/>
    </location>
</feature>
<dbReference type="InterPro" id="IPR008972">
    <property type="entry name" value="Cupredoxin"/>
</dbReference>
<name>A0A100WLA2_MYCFO</name>
<comment type="caution">
    <text evidence="3">The sequence shown here is derived from an EMBL/GenBank/DDBJ whole genome shotgun (WGS) entry which is preliminary data.</text>
</comment>
<dbReference type="Pfam" id="PF07732">
    <property type="entry name" value="Cu-oxidase_3"/>
    <property type="match status" value="1"/>
</dbReference>
<accession>A0A100WLA2</accession>
<dbReference type="GO" id="GO:0005507">
    <property type="term" value="F:copper ion binding"/>
    <property type="evidence" value="ECO:0007669"/>
    <property type="project" value="InterPro"/>
</dbReference>
<feature type="domain" description="Plastocyanin-like" evidence="2">
    <location>
        <begin position="15"/>
        <end position="79"/>
    </location>
</feature>
<feature type="compositionally biased region" description="Low complexity" evidence="1">
    <location>
        <begin position="67"/>
        <end position="85"/>
    </location>
</feature>
<protein>
    <submittedName>
        <fullName evidence="3">Copper resistance protein A-like protein</fullName>
    </submittedName>
</protein>
<dbReference type="SUPFAM" id="SSF49503">
    <property type="entry name" value="Cupredoxins"/>
    <property type="match status" value="1"/>
</dbReference>
<dbReference type="InterPro" id="IPR011707">
    <property type="entry name" value="Cu-oxidase-like_N"/>
</dbReference>
<gene>
    <name evidence="3" type="ORF">RMCFA_0415</name>
</gene>
<dbReference type="Gene3D" id="2.60.40.420">
    <property type="entry name" value="Cupredoxins - blue copper proteins"/>
    <property type="match status" value="1"/>
</dbReference>
<dbReference type="EMBL" id="BCSZ01000004">
    <property type="protein sequence ID" value="GAT00301.1"/>
    <property type="molecule type" value="Genomic_DNA"/>
</dbReference>
<evidence type="ECO:0000259" key="2">
    <source>
        <dbReference type="Pfam" id="PF07732"/>
    </source>
</evidence>
<evidence type="ECO:0000256" key="1">
    <source>
        <dbReference type="SAM" id="MobiDB-lite"/>
    </source>
</evidence>
<reference evidence="4" key="2">
    <citation type="submission" date="2016-02" db="EMBL/GenBank/DDBJ databases">
        <title>Draft genome sequence of five rapidly growing Mycobacterium species.</title>
        <authorList>
            <person name="Katahira K."/>
            <person name="Gotou Y."/>
            <person name="Iida K."/>
            <person name="Ogura Y."/>
            <person name="Hayashi T."/>
        </authorList>
    </citation>
    <scope>NUCLEOTIDE SEQUENCE [LARGE SCALE GENOMIC DNA]</scope>
    <source>
        <strain evidence="4">JCM6368</strain>
    </source>
</reference>
<organism evidence="3 4">
    <name type="scientific">Mycolicibacterium fortuitum subsp. acetamidolyticum</name>
    <dbReference type="NCBI Taxonomy" id="144550"/>
    <lineage>
        <taxon>Bacteria</taxon>
        <taxon>Bacillati</taxon>
        <taxon>Actinomycetota</taxon>
        <taxon>Actinomycetes</taxon>
        <taxon>Mycobacteriales</taxon>
        <taxon>Mycobacteriaceae</taxon>
        <taxon>Mycolicibacterium</taxon>
    </lineage>
</organism>
<proteinExistence type="predicted"/>
<sequence>MTAALKPAPATIDLGGPTPRTLAYSDTVPAAPIRASVGDEFAVTVTNGLDHATSVNWHGIALRNDMDGAAPGTPTSTPARSSPTDSRCRIRAPIGPTRTPPWTPILGCIYR</sequence>
<evidence type="ECO:0000313" key="4">
    <source>
        <dbReference type="Proteomes" id="UP000069705"/>
    </source>
</evidence>
<dbReference type="Proteomes" id="UP000069705">
    <property type="component" value="Unassembled WGS sequence"/>
</dbReference>